<dbReference type="STRING" id="6832.A0A553N8X1"/>
<dbReference type="InterPro" id="IPR036390">
    <property type="entry name" value="WH_DNA-bd_sf"/>
</dbReference>
<dbReference type="PRINTS" id="PR00053">
    <property type="entry name" value="FORKHEAD"/>
</dbReference>
<proteinExistence type="predicted"/>
<dbReference type="Proteomes" id="UP000318571">
    <property type="component" value="Chromosome 8"/>
</dbReference>
<evidence type="ECO:0000313" key="8">
    <source>
        <dbReference type="EMBL" id="TRY61883.1"/>
    </source>
</evidence>
<reference evidence="8 9" key="1">
    <citation type="journal article" date="2018" name="Nat. Ecol. Evol.">
        <title>Genomic signatures of mitonuclear coevolution across populations of Tigriopus californicus.</title>
        <authorList>
            <person name="Barreto F.S."/>
            <person name="Watson E.T."/>
            <person name="Lima T.G."/>
            <person name="Willett C.S."/>
            <person name="Edmands S."/>
            <person name="Li W."/>
            <person name="Burton R.S."/>
        </authorList>
    </citation>
    <scope>NUCLEOTIDE SEQUENCE [LARGE SCALE GENOMIC DNA]</scope>
    <source>
        <strain evidence="8 9">San Diego</strain>
    </source>
</reference>
<feature type="DNA-binding region" description="Fork-head" evidence="6">
    <location>
        <begin position="72"/>
        <end position="166"/>
    </location>
</feature>
<dbReference type="GO" id="GO:0000978">
    <property type="term" value="F:RNA polymerase II cis-regulatory region sequence-specific DNA binding"/>
    <property type="evidence" value="ECO:0007669"/>
    <property type="project" value="TreeGrafter"/>
</dbReference>
<dbReference type="PROSITE" id="PS50039">
    <property type="entry name" value="FORK_HEAD_3"/>
    <property type="match status" value="1"/>
</dbReference>
<dbReference type="Pfam" id="PF00250">
    <property type="entry name" value="Forkhead"/>
    <property type="match status" value="1"/>
</dbReference>
<dbReference type="GO" id="GO:0000981">
    <property type="term" value="F:DNA-binding transcription factor activity, RNA polymerase II-specific"/>
    <property type="evidence" value="ECO:0007669"/>
    <property type="project" value="TreeGrafter"/>
</dbReference>
<accession>A0A553N8X1</accession>
<evidence type="ECO:0000256" key="4">
    <source>
        <dbReference type="ARBA" id="ARBA00023163"/>
    </source>
</evidence>
<evidence type="ECO:0000256" key="5">
    <source>
        <dbReference type="ARBA" id="ARBA00023242"/>
    </source>
</evidence>
<dbReference type="InterPro" id="IPR050211">
    <property type="entry name" value="FOX_domain-containing"/>
</dbReference>
<dbReference type="GO" id="GO:0005634">
    <property type="term" value="C:nucleus"/>
    <property type="evidence" value="ECO:0007669"/>
    <property type="project" value="UniProtKB-SubCell"/>
</dbReference>
<keyword evidence="9" id="KW-1185">Reference proteome</keyword>
<dbReference type="EMBL" id="VCGU01000459">
    <property type="protein sequence ID" value="TRY61883.1"/>
    <property type="molecule type" value="Genomic_DNA"/>
</dbReference>
<comment type="caution">
    <text evidence="8">The sequence shown here is derived from an EMBL/GenBank/DDBJ whole genome shotgun (WGS) entry which is preliminary data.</text>
</comment>
<gene>
    <name evidence="8" type="ORF">TCAL_03179</name>
</gene>
<keyword evidence="5 6" id="KW-0539">Nucleus</keyword>
<dbReference type="GO" id="GO:0030154">
    <property type="term" value="P:cell differentiation"/>
    <property type="evidence" value="ECO:0007669"/>
    <property type="project" value="TreeGrafter"/>
</dbReference>
<dbReference type="GO" id="GO:0009653">
    <property type="term" value="P:anatomical structure morphogenesis"/>
    <property type="evidence" value="ECO:0007669"/>
    <property type="project" value="TreeGrafter"/>
</dbReference>
<evidence type="ECO:0000259" key="7">
    <source>
        <dbReference type="PROSITE" id="PS50039"/>
    </source>
</evidence>
<dbReference type="SMART" id="SM00339">
    <property type="entry name" value="FH"/>
    <property type="match status" value="1"/>
</dbReference>
<feature type="domain" description="Fork-head" evidence="7">
    <location>
        <begin position="72"/>
        <end position="166"/>
    </location>
</feature>
<dbReference type="PROSITE" id="PS00658">
    <property type="entry name" value="FORK_HEAD_2"/>
    <property type="match status" value="1"/>
</dbReference>
<dbReference type="InterPro" id="IPR001766">
    <property type="entry name" value="Fork_head_dom"/>
</dbReference>
<name>A0A553N8X1_TIGCA</name>
<keyword evidence="3 6" id="KW-0238">DNA-binding</keyword>
<dbReference type="PANTHER" id="PTHR11829">
    <property type="entry name" value="FORKHEAD BOX PROTEIN"/>
    <property type="match status" value="1"/>
</dbReference>
<evidence type="ECO:0000256" key="1">
    <source>
        <dbReference type="ARBA" id="ARBA00004123"/>
    </source>
</evidence>
<keyword evidence="4" id="KW-0804">Transcription</keyword>
<dbReference type="SUPFAM" id="SSF46785">
    <property type="entry name" value="Winged helix' DNA-binding domain"/>
    <property type="match status" value="1"/>
</dbReference>
<organism evidence="8 9">
    <name type="scientific">Tigriopus californicus</name>
    <name type="common">Marine copepod</name>
    <dbReference type="NCBI Taxonomy" id="6832"/>
    <lineage>
        <taxon>Eukaryota</taxon>
        <taxon>Metazoa</taxon>
        <taxon>Ecdysozoa</taxon>
        <taxon>Arthropoda</taxon>
        <taxon>Crustacea</taxon>
        <taxon>Multicrustacea</taxon>
        <taxon>Hexanauplia</taxon>
        <taxon>Copepoda</taxon>
        <taxon>Harpacticoida</taxon>
        <taxon>Harpacticidae</taxon>
        <taxon>Tigriopus</taxon>
    </lineage>
</organism>
<evidence type="ECO:0000256" key="6">
    <source>
        <dbReference type="PROSITE-ProRule" id="PRU00089"/>
    </source>
</evidence>
<dbReference type="Gene3D" id="1.10.10.10">
    <property type="entry name" value="Winged helix-like DNA-binding domain superfamily/Winged helix DNA-binding domain"/>
    <property type="match status" value="1"/>
</dbReference>
<dbReference type="AlphaFoldDB" id="A0A553N8X1"/>
<protein>
    <recommendedName>
        <fullName evidence="7">Fork-head domain-containing protein</fullName>
    </recommendedName>
</protein>
<dbReference type="InterPro" id="IPR030456">
    <property type="entry name" value="TF_fork_head_CS_2"/>
</dbReference>
<dbReference type="InterPro" id="IPR036388">
    <property type="entry name" value="WH-like_DNA-bd_sf"/>
</dbReference>
<evidence type="ECO:0000256" key="2">
    <source>
        <dbReference type="ARBA" id="ARBA00023015"/>
    </source>
</evidence>
<comment type="subcellular location">
    <subcellularLocation>
        <location evidence="1 6">Nucleus</location>
    </subcellularLocation>
</comment>
<dbReference type="OrthoDB" id="5954824at2759"/>
<sequence length="237" mass="27496">MDLSLYLDSSPYHHHHHHPHFHRPPSAHPLSPTPCHASYKGPNYGLMVHGAYPFSSPIYSPPEFSYNEPWQKPPYSYIALIAMSISSSPSRKMTLNEIYQFIMSRFPYYLHNRQGWQNSIRHNLSLNECFVKLPRDRKKSGKGAYWTLATSASEMFEHGNYRRRKRKIKTFEELANVSSRPLQLASQEPPPHQLYPKNLSLTKSTTVPETNSFTNSETKADLRHYHPFSIERLVGSK</sequence>
<evidence type="ECO:0000256" key="3">
    <source>
        <dbReference type="ARBA" id="ARBA00023125"/>
    </source>
</evidence>
<evidence type="ECO:0000313" key="9">
    <source>
        <dbReference type="Proteomes" id="UP000318571"/>
    </source>
</evidence>
<dbReference type="FunFam" id="1.10.10.10:FF:000016">
    <property type="entry name" value="Forkhead box protein I1"/>
    <property type="match status" value="1"/>
</dbReference>
<keyword evidence="2" id="KW-0805">Transcription regulation</keyword>
<dbReference type="PANTHER" id="PTHR11829:SF343">
    <property type="entry name" value="FORK-HEAD DOMAIN-CONTAINING PROTEIN"/>
    <property type="match status" value="1"/>
</dbReference>